<name>A0AC35EWX5_9BILA</name>
<accession>A0AC35EWX5</accession>
<reference evidence="2" key="1">
    <citation type="submission" date="2022-11" db="UniProtKB">
        <authorList>
            <consortium name="WormBaseParasite"/>
        </authorList>
    </citation>
    <scope>IDENTIFICATION</scope>
</reference>
<protein>
    <submittedName>
        <fullName evidence="2">RNI-like protein</fullName>
    </submittedName>
</protein>
<dbReference type="WBParaSite" id="PS1159_v2.g11586.t1">
    <property type="protein sequence ID" value="PS1159_v2.g11586.t1"/>
    <property type="gene ID" value="PS1159_v2.g11586"/>
</dbReference>
<proteinExistence type="predicted"/>
<organism evidence="1 2">
    <name type="scientific">Panagrolaimus sp. PS1159</name>
    <dbReference type="NCBI Taxonomy" id="55785"/>
    <lineage>
        <taxon>Eukaryota</taxon>
        <taxon>Metazoa</taxon>
        <taxon>Ecdysozoa</taxon>
        <taxon>Nematoda</taxon>
        <taxon>Chromadorea</taxon>
        <taxon>Rhabditida</taxon>
        <taxon>Tylenchina</taxon>
        <taxon>Panagrolaimomorpha</taxon>
        <taxon>Panagrolaimoidea</taxon>
        <taxon>Panagrolaimidae</taxon>
        <taxon>Panagrolaimus</taxon>
    </lineage>
</organism>
<evidence type="ECO:0000313" key="1">
    <source>
        <dbReference type="Proteomes" id="UP000887580"/>
    </source>
</evidence>
<dbReference type="Proteomes" id="UP000887580">
    <property type="component" value="Unplaced"/>
</dbReference>
<evidence type="ECO:0000313" key="2">
    <source>
        <dbReference type="WBParaSite" id="PS1159_v2.g11586.t1"/>
    </source>
</evidence>
<sequence>MVKSLFDISLAVVCQTSQNFDIFAHLTPECKQKLLQFFTSHDQQKLLQFFTSHDQIDSQQCVRLFTNPAFGQNLTELDFYLSDQITDEVLDCLASATSKLRRISIVECQNVTDLGIISATIGQRNLRMLELRNLRTITSEAFKYISSPHLSGVDLSGCTELTSEGVFYLVHQNPSIRCLYLNHCRNLDDQALYDIAQCIGENLHILELDFLPNMTDPAKTLHQLSQKCPKISQLSLCNFFDVISGSEDVVDLIARLIELPLLKNIHLELIAPGQDWVRVSHLF</sequence>